<gene>
    <name evidence="1" type="ORF">COMA2_40029</name>
</gene>
<dbReference type="EMBL" id="CZPZ01000031">
    <property type="protein sequence ID" value="CUS37794.1"/>
    <property type="molecule type" value="Genomic_DNA"/>
</dbReference>
<organism evidence="1 2">
    <name type="scientific">Candidatus Nitrospira nitrificans</name>
    <dbReference type="NCBI Taxonomy" id="1742973"/>
    <lineage>
        <taxon>Bacteria</taxon>
        <taxon>Pseudomonadati</taxon>
        <taxon>Nitrospirota</taxon>
        <taxon>Nitrospiria</taxon>
        <taxon>Nitrospirales</taxon>
        <taxon>Nitrospiraceae</taxon>
        <taxon>Nitrospira</taxon>
    </lineage>
</organism>
<evidence type="ECO:0000313" key="1">
    <source>
        <dbReference type="EMBL" id="CUS37794.1"/>
    </source>
</evidence>
<evidence type="ECO:0008006" key="3">
    <source>
        <dbReference type="Google" id="ProtNLM"/>
    </source>
</evidence>
<dbReference type="AlphaFoldDB" id="A0A0S4LRR5"/>
<accession>A0A0S4LRR5</accession>
<sequence>MPVVVLHYGFIVFLLPMPVDPPVDRIRLRSVRGVDVSIWAGTGELMGQRAKRTTTVTVDLGELKGPWQAWCQVHGITPSHAFRNALRQAMDQRATKAPVPRSRISPKRERATARIELNLTTSELAALKKMAGHEGYVPTKWLVAMVRTKLTGQPQVGQPELETLARSNQQLLALGRNLNQIAKVLNTAPQNRAAFRVEVITELSRVIQAHTKKVSDVLRGTVERWHLQ</sequence>
<proteinExistence type="predicted"/>
<reference evidence="2" key="1">
    <citation type="submission" date="2015-10" db="EMBL/GenBank/DDBJ databases">
        <authorList>
            <person name="Luecker S."/>
            <person name="Luecker S."/>
        </authorList>
    </citation>
    <scope>NUCLEOTIDE SEQUENCE [LARGE SCALE GENOMIC DNA]</scope>
</reference>
<keyword evidence="2" id="KW-1185">Reference proteome</keyword>
<protein>
    <recommendedName>
        <fullName evidence="3">Bacterial mobilisation domain-containing protein</fullName>
    </recommendedName>
</protein>
<dbReference type="STRING" id="1742973.COMA2_40029"/>
<name>A0A0S4LRR5_9BACT</name>
<dbReference type="Proteomes" id="UP000198736">
    <property type="component" value="Unassembled WGS sequence"/>
</dbReference>
<evidence type="ECO:0000313" key="2">
    <source>
        <dbReference type="Proteomes" id="UP000198736"/>
    </source>
</evidence>